<keyword evidence="1" id="KW-0732">Signal</keyword>
<dbReference type="AlphaFoldDB" id="T1GQZ1"/>
<sequence length="52" mass="5836">MKYVIIFFALIGICLAGIYISPNKQTGEFGRICSKPLPPPEKSQCQETTFKK</sequence>
<evidence type="ECO:0000313" key="2">
    <source>
        <dbReference type="EnsemblMetazoa" id="MESCA006057-PA"/>
    </source>
</evidence>
<evidence type="ECO:0000313" key="3">
    <source>
        <dbReference type="Proteomes" id="UP000015102"/>
    </source>
</evidence>
<feature type="chain" id="PRO_5004588480" evidence="1">
    <location>
        <begin position="17"/>
        <end position="52"/>
    </location>
</feature>
<reference evidence="2" key="2">
    <citation type="submission" date="2015-06" db="UniProtKB">
        <authorList>
            <consortium name="EnsemblMetazoa"/>
        </authorList>
    </citation>
    <scope>IDENTIFICATION</scope>
</reference>
<feature type="signal peptide" evidence="1">
    <location>
        <begin position="1"/>
        <end position="16"/>
    </location>
</feature>
<reference evidence="3" key="1">
    <citation type="submission" date="2013-02" db="EMBL/GenBank/DDBJ databases">
        <authorList>
            <person name="Hughes D."/>
        </authorList>
    </citation>
    <scope>NUCLEOTIDE SEQUENCE</scope>
    <source>
        <strain>Durham</strain>
        <strain evidence="3">NC isolate 2 -- Noor lab</strain>
    </source>
</reference>
<dbReference type="EnsemblMetazoa" id="MESCA006057-RA">
    <property type="protein sequence ID" value="MESCA006057-PA"/>
    <property type="gene ID" value="MESCA006057"/>
</dbReference>
<name>T1GQZ1_MEGSC</name>
<proteinExistence type="predicted"/>
<dbReference type="Proteomes" id="UP000015102">
    <property type="component" value="Unassembled WGS sequence"/>
</dbReference>
<protein>
    <submittedName>
        <fullName evidence="2">Uncharacterized protein</fullName>
    </submittedName>
</protein>
<keyword evidence="3" id="KW-1185">Reference proteome</keyword>
<dbReference type="EMBL" id="CAQQ02058323">
    <property type="status" value="NOT_ANNOTATED_CDS"/>
    <property type="molecule type" value="Genomic_DNA"/>
</dbReference>
<evidence type="ECO:0000256" key="1">
    <source>
        <dbReference type="SAM" id="SignalP"/>
    </source>
</evidence>
<accession>T1GQZ1</accession>
<dbReference type="HOGENOM" id="CLU_3093467_0_0_1"/>
<organism evidence="2 3">
    <name type="scientific">Megaselia scalaris</name>
    <name type="common">Humpbacked fly</name>
    <name type="synonym">Phora scalaris</name>
    <dbReference type="NCBI Taxonomy" id="36166"/>
    <lineage>
        <taxon>Eukaryota</taxon>
        <taxon>Metazoa</taxon>
        <taxon>Ecdysozoa</taxon>
        <taxon>Arthropoda</taxon>
        <taxon>Hexapoda</taxon>
        <taxon>Insecta</taxon>
        <taxon>Pterygota</taxon>
        <taxon>Neoptera</taxon>
        <taxon>Endopterygota</taxon>
        <taxon>Diptera</taxon>
        <taxon>Brachycera</taxon>
        <taxon>Muscomorpha</taxon>
        <taxon>Platypezoidea</taxon>
        <taxon>Phoridae</taxon>
        <taxon>Megaseliini</taxon>
        <taxon>Megaselia</taxon>
    </lineage>
</organism>